<dbReference type="PANTHER" id="PTHR42894">
    <property type="entry name" value="N-(5'-PHOSPHORIBOSYL)ANTHRANILATE ISOMERASE"/>
    <property type="match status" value="1"/>
</dbReference>
<evidence type="ECO:0000256" key="7">
    <source>
        <dbReference type="ARBA" id="ARBA00023235"/>
    </source>
</evidence>
<organism evidence="9">
    <name type="scientific">marine sediment metagenome</name>
    <dbReference type="NCBI Taxonomy" id="412755"/>
    <lineage>
        <taxon>unclassified sequences</taxon>
        <taxon>metagenomes</taxon>
        <taxon>ecological metagenomes</taxon>
    </lineage>
</organism>
<dbReference type="EMBL" id="LAZR01003749">
    <property type="protein sequence ID" value="KKN15076.1"/>
    <property type="molecule type" value="Genomic_DNA"/>
</dbReference>
<dbReference type="Pfam" id="PF00697">
    <property type="entry name" value="PRAI"/>
    <property type="match status" value="1"/>
</dbReference>
<keyword evidence="4" id="KW-0028">Amino-acid biosynthesis</keyword>
<dbReference type="InterPro" id="IPR044643">
    <property type="entry name" value="TrpF_fam"/>
</dbReference>
<evidence type="ECO:0000313" key="9">
    <source>
        <dbReference type="EMBL" id="KKN15076.1"/>
    </source>
</evidence>
<sequence length="204" mass="22122">MRTRVKICGITRRQDADFAEKSGADAIGLVFYPPSSRAVDVAQAKLITEGLGPFITVVALFVDPDEDYVSHCLDALSVDIIQFHGDESPVFCEQFERPYIKAIRMQADTDLNKMAEDYASAEALLLDSYQPGVPGGTGITFDWSLVSQINKPIILAGGLNATNVADAIHQVQPYAVDISGGVESEKGIKNHRKISTFMTEVANA</sequence>
<evidence type="ECO:0000256" key="5">
    <source>
        <dbReference type="ARBA" id="ARBA00022822"/>
    </source>
</evidence>
<evidence type="ECO:0000256" key="2">
    <source>
        <dbReference type="ARBA" id="ARBA00007571"/>
    </source>
</evidence>
<dbReference type="FunFam" id="3.20.20.70:FF:000075">
    <property type="entry name" value="Tryptophan biosynthesis protein TRP1"/>
    <property type="match status" value="1"/>
</dbReference>
<comment type="similarity">
    <text evidence="2">Belongs to the TrpF family.</text>
</comment>
<evidence type="ECO:0000256" key="1">
    <source>
        <dbReference type="ARBA" id="ARBA00004664"/>
    </source>
</evidence>
<dbReference type="UniPathway" id="UPA00035">
    <property type="reaction ID" value="UER00042"/>
</dbReference>
<evidence type="ECO:0000256" key="4">
    <source>
        <dbReference type="ARBA" id="ARBA00022605"/>
    </source>
</evidence>
<gene>
    <name evidence="9" type="ORF">LCGC14_0989700</name>
</gene>
<name>A0A0F9QPJ1_9ZZZZ</name>
<dbReference type="InterPro" id="IPR001240">
    <property type="entry name" value="PRAI_dom"/>
</dbReference>
<proteinExistence type="inferred from homology"/>
<dbReference type="InterPro" id="IPR011060">
    <property type="entry name" value="RibuloseP-bd_barrel"/>
</dbReference>
<dbReference type="GO" id="GO:0000162">
    <property type="term" value="P:L-tryptophan biosynthetic process"/>
    <property type="evidence" value="ECO:0007669"/>
    <property type="project" value="UniProtKB-UniPathway"/>
</dbReference>
<dbReference type="SUPFAM" id="SSF51366">
    <property type="entry name" value="Ribulose-phoshate binding barrel"/>
    <property type="match status" value="1"/>
</dbReference>
<dbReference type="NCBIfam" id="NF002298">
    <property type="entry name" value="PRK01222.1-4"/>
    <property type="match status" value="1"/>
</dbReference>
<dbReference type="PANTHER" id="PTHR42894:SF1">
    <property type="entry name" value="N-(5'-PHOSPHORIBOSYL)ANTHRANILATE ISOMERASE"/>
    <property type="match status" value="1"/>
</dbReference>
<dbReference type="NCBIfam" id="NF002299">
    <property type="entry name" value="PRK01222.1-6"/>
    <property type="match status" value="1"/>
</dbReference>
<comment type="pathway">
    <text evidence="1">Amino-acid biosynthesis; L-tryptophan biosynthesis; L-tryptophan from chorismate: step 3/5.</text>
</comment>
<evidence type="ECO:0000256" key="6">
    <source>
        <dbReference type="ARBA" id="ARBA00023141"/>
    </source>
</evidence>
<evidence type="ECO:0000259" key="8">
    <source>
        <dbReference type="Pfam" id="PF00697"/>
    </source>
</evidence>
<dbReference type="HAMAP" id="MF_00135">
    <property type="entry name" value="PRAI"/>
    <property type="match status" value="1"/>
</dbReference>
<comment type="caution">
    <text evidence="9">The sequence shown here is derived from an EMBL/GenBank/DDBJ whole genome shotgun (WGS) entry which is preliminary data.</text>
</comment>
<dbReference type="EC" id="5.3.1.24" evidence="3"/>
<dbReference type="GO" id="GO:0004640">
    <property type="term" value="F:phosphoribosylanthranilate isomerase activity"/>
    <property type="evidence" value="ECO:0007669"/>
    <property type="project" value="UniProtKB-EC"/>
</dbReference>
<dbReference type="CDD" id="cd00405">
    <property type="entry name" value="PRAI"/>
    <property type="match status" value="1"/>
</dbReference>
<keyword evidence="6" id="KW-0057">Aromatic amino acid biosynthesis</keyword>
<dbReference type="Gene3D" id="3.20.20.70">
    <property type="entry name" value="Aldolase class I"/>
    <property type="match status" value="1"/>
</dbReference>
<evidence type="ECO:0000256" key="3">
    <source>
        <dbReference type="ARBA" id="ARBA00012572"/>
    </source>
</evidence>
<reference evidence="9" key="1">
    <citation type="journal article" date="2015" name="Nature">
        <title>Complex archaea that bridge the gap between prokaryotes and eukaryotes.</title>
        <authorList>
            <person name="Spang A."/>
            <person name="Saw J.H."/>
            <person name="Jorgensen S.L."/>
            <person name="Zaremba-Niedzwiedzka K."/>
            <person name="Martijn J."/>
            <person name="Lind A.E."/>
            <person name="van Eijk R."/>
            <person name="Schleper C."/>
            <person name="Guy L."/>
            <person name="Ettema T.J."/>
        </authorList>
    </citation>
    <scope>NUCLEOTIDE SEQUENCE</scope>
</reference>
<keyword evidence="7" id="KW-0413">Isomerase</keyword>
<keyword evidence="5" id="KW-0822">Tryptophan biosynthesis</keyword>
<dbReference type="AlphaFoldDB" id="A0A0F9QPJ1"/>
<accession>A0A0F9QPJ1</accession>
<feature type="domain" description="N-(5'phosphoribosyl) anthranilate isomerase (PRAI)" evidence="8">
    <location>
        <begin position="5"/>
        <end position="198"/>
    </location>
</feature>
<dbReference type="InterPro" id="IPR013785">
    <property type="entry name" value="Aldolase_TIM"/>
</dbReference>
<protein>
    <recommendedName>
        <fullName evidence="3">phosphoribosylanthranilate isomerase</fullName>
        <ecNumber evidence="3">5.3.1.24</ecNumber>
    </recommendedName>
</protein>